<dbReference type="EMBL" id="CANTFM010001851">
    <property type="protein sequence ID" value="CAI5743326.1"/>
    <property type="molecule type" value="Genomic_DNA"/>
</dbReference>
<dbReference type="InterPro" id="IPR027417">
    <property type="entry name" value="P-loop_NTPase"/>
</dbReference>
<dbReference type="InterPro" id="IPR031053">
    <property type="entry name" value="ALC1"/>
</dbReference>
<dbReference type="GO" id="GO:0005634">
    <property type="term" value="C:nucleus"/>
    <property type="evidence" value="ECO:0007669"/>
    <property type="project" value="TreeGrafter"/>
</dbReference>
<evidence type="ECO:0008006" key="6">
    <source>
        <dbReference type="Google" id="ProtNLM"/>
    </source>
</evidence>
<dbReference type="Gene3D" id="3.40.50.300">
    <property type="entry name" value="P-loop containing nucleotide triphosphate hydrolases"/>
    <property type="match status" value="2"/>
</dbReference>
<keyword evidence="5" id="KW-1185">Reference proteome</keyword>
<dbReference type="GO" id="GO:0006281">
    <property type="term" value="P:DNA repair"/>
    <property type="evidence" value="ECO:0007669"/>
    <property type="project" value="InterPro"/>
</dbReference>
<evidence type="ECO:0000256" key="2">
    <source>
        <dbReference type="ARBA" id="ARBA00022801"/>
    </source>
</evidence>
<keyword evidence="3" id="KW-0067">ATP-binding</keyword>
<evidence type="ECO:0000256" key="1">
    <source>
        <dbReference type="ARBA" id="ARBA00022741"/>
    </source>
</evidence>
<dbReference type="AlphaFoldDB" id="A0AAV0V2B3"/>
<protein>
    <recommendedName>
        <fullName evidence="6">Helicase C-terminal domain-containing protein</fullName>
    </recommendedName>
</protein>
<keyword evidence="2" id="KW-0378">Hydrolase</keyword>
<reference evidence="4" key="1">
    <citation type="submission" date="2022-12" db="EMBL/GenBank/DDBJ databases">
        <authorList>
            <person name="Webb A."/>
        </authorList>
    </citation>
    <scope>NUCLEOTIDE SEQUENCE</scope>
    <source>
        <strain evidence="4">Pd1</strain>
    </source>
</reference>
<dbReference type="GO" id="GO:0006338">
    <property type="term" value="P:chromatin remodeling"/>
    <property type="evidence" value="ECO:0007669"/>
    <property type="project" value="InterPro"/>
</dbReference>
<evidence type="ECO:0000256" key="3">
    <source>
        <dbReference type="ARBA" id="ARBA00022840"/>
    </source>
</evidence>
<dbReference type="Proteomes" id="UP001162029">
    <property type="component" value="Unassembled WGS sequence"/>
</dbReference>
<dbReference type="InterPro" id="IPR049730">
    <property type="entry name" value="SNF2/RAD54-like_C"/>
</dbReference>
<gene>
    <name evidence="4" type="ORF">PDE001_LOCUS8661</name>
</gene>
<dbReference type="GO" id="GO:0016787">
    <property type="term" value="F:hydrolase activity"/>
    <property type="evidence" value="ECO:0007669"/>
    <property type="project" value="UniProtKB-KW"/>
</dbReference>
<dbReference type="GO" id="GO:0005524">
    <property type="term" value="F:ATP binding"/>
    <property type="evidence" value="ECO:0007669"/>
    <property type="project" value="UniProtKB-KW"/>
</dbReference>
<comment type="caution">
    <text evidence="4">The sequence shown here is derived from an EMBL/GenBank/DDBJ whole genome shotgun (WGS) entry which is preliminary data.</text>
</comment>
<proteinExistence type="predicted"/>
<keyword evidence="1" id="KW-0547">Nucleotide-binding</keyword>
<name>A0AAV0V2B3_9STRA</name>
<sequence length="218" mass="24609">MSAMQRTYYKEVIAKDAEVLNGVVKAQGSRIHLLNILPQLRKVCDHPYLFPGAEPEPFVEGSHFARNSGKLFVLHQILPRLKQEGHRILIFSQSPPFLDIIQDFLTLERKDPETFVFLFSTRAGGMELSLQSTDTIVFTDSDFNPQMDLQAVALAYRLGQSKPIHVTKSSSMQKQSKEASIDALEKRYTWLIASVTLHAELMVATTKMTMIVAPACWI</sequence>
<dbReference type="PANTHER" id="PTHR47157">
    <property type="entry name" value="CHROMODOMAIN-HELICASE-DNA-BINDING PROTEIN 1-LIKE"/>
    <property type="match status" value="1"/>
</dbReference>
<dbReference type="PANTHER" id="PTHR47157:SF1">
    <property type="entry name" value="CHROMODOMAIN-HELICASE-DNA-BINDING PROTEIN 1-LIKE"/>
    <property type="match status" value="1"/>
</dbReference>
<dbReference type="GO" id="GO:0003678">
    <property type="term" value="F:DNA helicase activity"/>
    <property type="evidence" value="ECO:0007669"/>
    <property type="project" value="InterPro"/>
</dbReference>
<dbReference type="SUPFAM" id="SSF52540">
    <property type="entry name" value="P-loop containing nucleoside triphosphate hydrolases"/>
    <property type="match status" value="1"/>
</dbReference>
<organism evidence="4 5">
    <name type="scientific">Peronospora destructor</name>
    <dbReference type="NCBI Taxonomy" id="86335"/>
    <lineage>
        <taxon>Eukaryota</taxon>
        <taxon>Sar</taxon>
        <taxon>Stramenopiles</taxon>
        <taxon>Oomycota</taxon>
        <taxon>Peronosporomycetes</taxon>
        <taxon>Peronosporales</taxon>
        <taxon>Peronosporaceae</taxon>
        <taxon>Peronospora</taxon>
    </lineage>
</organism>
<accession>A0AAV0V2B3</accession>
<dbReference type="CDD" id="cd18793">
    <property type="entry name" value="SF2_C_SNF"/>
    <property type="match status" value="1"/>
</dbReference>
<evidence type="ECO:0000313" key="4">
    <source>
        <dbReference type="EMBL" id="CAI5743326.1"/>
    </source>
</evidence>
<evidence type="ECO:0000313" key="5">
    <source>
        <dbReference type="Proteomes" id="UP001162029"/>
    </source>
</evidence>